<evidence type="ECO:0000313" key="7">
    <source>
        <dbReference type="Proteomes" id="UP000298133"/>
    </source>
</evidence>
<evidence type="ECO:0000256" key="4">
    <source>
        <dbReference type="ARBA" id="ARBA00022989"/>
    </source>
</evidence>
<organism evidence="6 7">
    <name type="scientific">Gammaproteobacteria bacterium LSUCC0057</name>
    <dbReference type="NCBI Taxonomy" id="2559237"/>
    <lineage>
        <taxon>Bacteria</taxon>
        <taxon>Pseudomonadati</taxon>
        <taxon>Pseudomonadota</taxon>
        <taxon>Gammaproteobacteria</taxon>
        <taxon>Cellvibrionales</taxon>
        <taxon>Porticoccaceae</taxon>
        <taxon>SAR92 clade</taxon>
    </lineage>
</organism>
<dbReference type="InterPro" id="IPR010664">
    <property type="entry name" value="LipoPS_assembly_LptC-rel"/>
</dbReference>
<dbReference type="GO" id="GO:0030288">
    <property type="term" value="C:outer membrane-bounded periplasmic space"/>
    <property type="evidence" value="ECO:0007669"/>
    <property type="project" value="TreeGrafter"/>
</dbReference>
<comment type="caution">
    <text evidence="6">The sequence shown here is derived from an EMBL/GenBank/DDBJ whole genome shotgun (WGS) entry which is preliminary data.</text>
</comment>
<dbReference type="AlphaFoldDB" id="A0A4Y8UHA2"/>
<evidence type="ECO:0000256" key="3">
    <source>
        <dbReference type="ARBA" id="ARBA00022692"/>
    </source>
</evidence>
<keyword evidence="4" id="KW-1133">Transmembrane helix</keyword>
<evidence type="ECO:0000256" key="5">
    <source>
        <dbReference type="ARBA" id="ARBA00023136"/>
    </source>
</evidence>
<protein>
    <submittedName>
        <fullName evidence="6">LPS export ABC transporter periplasmic protein LptC</fullName>
    </submittedName>
</protein>
<dbReference type="Proteomes" id="UP000298133">
    <property type="component" value="Unassembled WGS sequence"/>
</dbReference>
<gene>
    <name evidence="6" type="primary">lptC</name>
    <name evidence="6" type="ORF">E3W66_09165</name>
</gene>
<dbReference type="GO" id="GO:0017089">
    <property type="term" value="F:glycolipid transfer activity"/>
    <property type="evidence" value="ECO:0007669"/>
    <property type="project" value="TreeGrafter"/>
</dbReference>
<keyword evidence="5" id="KW-0472">Membrane</keyword>
<dbReference type="Pfam" id="PF06835">
    <property type="entry name" value="LptC"/>
    <property type="match status" value="1"/>
</dbReference>
<name>A0A4Y8UHA2_9GAMM</name>
<dbReference type="PANTHER" id="PTHR37481">
    <property type="entry name" value="LIPOPOLYSACCHARIDE EXPORT SYSTEM PROTEIN LPTC"/>
    <property type="match status" value="1"/>
</dbReference>
<evidence type="ECO:0000256" key="1">
    <source>
        <dbReference type="ARBA" id="ARBA00022475"/>
    </source>
</evidence>
<dbReference type="NCBIfam" id="TIGR04409">
    <property type="entry name" value="LptC_YrbK"/>
    <property type="match status" value="1"/>
</dbReference>
<sequence length="187" mass="20040">MNRQLAITTTAALLLAAVVVIWRAPPTQFLTASDKPVAALGGADSFMTSIVTRIYDAQGSVKAQINARETQFYRSQQNAELNAVTLLSNDAAGRPITLSGARGSYFGDSNELELNGDVVINLDAPSGATQLRGEQFRYQLLSQIATSQQPLTITSASGELSAEQLYADLQQQRLKLSGGVHGHHQPQ</sequence>
<evidence type="ECO:0000313" key="6">
    <source>
        <dbReference type="EMBL" id="TFH67184.1"/>
    </source>
</evidence>
<dbReference type="InterPro" id="IPR026265">
    <property type="entry name" value="LptC"/>
</dbReference>
<dbReference type="InterPro" id="IPR052363">
    <property type="entry name" value="LPS_export_LptC"/>
</dbReference>
<keyword evidence="1" id="KW-1003">Cell membrane</keyword>
<accession>A0A4Y8UHA2</accession>
<dbReference type="PANTHER" id="PTHR37481:SF1">
    <property type="entry name" value="LIPOPOLYSACCHARIDE EXPORT SYSTEM PROTEIN LPTC"/>
    <property type="match status" value="1"/>
</dbReference>
<keyword evidence="7" id="KW-1185">Reference proteome</keyword>
<reference evidence="6 7" key="1">
    <citation type="submission" date="2019-03" db="EMBL/GenBank/DDBJ databases">
        <title>Draft genome of Gammaproteobacteria bacterium LSUCC0057, a member of the SAR92 clade.</title>
        <authorList>
            <person name="Lanclos V.C."/>
            <person name="Doiron C."/>
            <person name="Henson M.W."/>
            <person name="Thrash J.C."/>
        </authorList>
    </citation>
    <scope>NUCLEOTIDE SEQUENCE [LARGE SCALE GENOMIC DNA]</scope>
    <source>
        <strain evidence="6 7">LSUCC0057</strain>
    </source>
</reference>
<dbReference type="GO" id="GO:0005886">
    <property type="term" value="C:plasma membrane"/>
    <property type="evidence" value="ECO:0007669"/>
    <property type="project" value="InterPro"/>
</dbReference>
<proteinExistence type="predicted"/>
<dbReference type="Gene3D" id="2.60.450.10">
    <property type="entry name" value="Lipopolysaccharide (LPS) transport protein A like domain"/>
    <property type="match status" value="1"/>
</dbReference>
<keyword evidence="2" id="KW-0997">Cell inner membrane</keyword>
<dbReference type="GO" id="GO:0015221">
    <property type="term" value="F:lipopolysaccharide transmembrane transporter activity"/>
    <property type="evidence" value="ECO:0007669"/>
    <property type="project" value="InterPro"/>
</dbReference>
<keyword evidence="3" id="KW-0812">Transmembrane</keyword>
<dbReference type="EMBL" id="SPIA01000004">
    <property type="protein sequence ID" value="TFH67184.1"/>
    <property type="molecule type" value="Genomic_DNA"/>
</dbReference>
<evidence type="ECO:0000256" key="2">
    <source>
        <dbReference type="ARBA" id="ARBA00022519"/>
    </source>
</evidence>